<feature type="region of interest" description="Disordered" evidence="2">
    <location>
        <begin position="104"/>
        <end position="183"/>
    </location>
</feature>
<feature type="region of interest" description="Disordered" evidence="2">
    <location>
        <begin position="946"/>
        <end position="977"/>
    </location>
</feature>
<dbReference type="Pfam" id="PF01302">
    <property type="entry name" value="CAP_GLY"/>
    <property type="match status" value="1"/>
</dbReference>
<dbReference type="AlphaFoldDB" id="A0AAD4M8H7"/>
<dbReference type="SMART" id="SM01052">
    <property type="entry name" value="CAP_GLY"/>
    <property type="match status" value="1"/>
</dbReference>
<organism evidence="4 5">
    <name type="scientific">Multifurca ochricompacta</name>
    <dbReference type="NCBI Taxonomy" id="376703"/>
    <lineage>
        <taxon>Eukaryota</taxon>
        <taxon>Fungi</taxon>
        <taxon>Dikarya</taxon>
        <taxon>Basidiomycota</taxon>
        <taxon>Agaricomycotina</taxon>
        <taxon>Agaricomycetes</taxon>
        <taxon>Russulales</taxon>
        <taxon>Russulaceae</taxon>
        <taxon>Multifurca</taxon>
    </lineage>
</organism>
<feature type="compositionally biased region" description="Basic and acidic residues" evidence="2">
    <location>
        <begin position="946"/>
        <end position="956"/>
    </location>
</feature>
<feature type="compositionally biased region" description="Polar residues" evidence="2">
    <location>
        <begin position="343"/>
        <end position="358"/>
    </location>
</feature>
<dbReference type="PANTHER" id="PTHR34491:SF156">
    <property type="entry name" value="KINESIN MOTOR DOMAIN-CONTAINING PROTEIN"/>
    <property type="match status" value="1"/>
</dbReference>
<evidence type="ECO:0000259" key="3">
    <source>
        <dbReference type="PROSITE" id="PS50245"/>
    </source>
</evidence>
<proteinExistence type="predicted"/>
<name>A0AAD4M8H7_9AGAM</name>
<comment type="caution">
    <text evidence="4">The sequence shown here is derived from an EMBL/GenBank/DDBJ whole genome shotgun (WGS) entry which is preliminary data.</text>
</comment>
<feature type="coiled-coil region" evidence="1">
    <location>
        <begin position="646"/>
        <end position="677"/>
    </location>
</feature>
<feature type="compositionally biased region" description="Polar residues" evidence="2">
    <location>
        <begin position="170"/>
        <end position="183"/>
    </location>
</feature>
<feature type="region of interest" description="Disordered" evidence="2">
    <location>
        <begin position="24"/>
        <end position="88"/>
    </location>
</feature>
<keyword evidence="5" id="KW-1185">Reference proteome</keyword>
<dbReference type="EMBL" id="WTXG01000005">
    <property type="protein sequence ID" value="KAI0305786.1"/>
    <property type="molecule type" value="Genomic_DNA"/>
</dbReference>
<evidence type="ECO:0000256" key="1">
    <source>
        <dbReference type="SAM" id="Coils"/>
    </source>
</evidence>
<feature type="compositionally biased region" description="Polar residues" evidence="2">
    <location>
        <begin position="283"/>
        <end position="314"/>
    </location>
</feature>
<keyword evidence="1" id="KW-0175">Coiled coil</keyword>
<feature type="compositionally biased region" description="Low complexity" evidence="2">
    <location>
        <begin position="29"/>
        <end position="41"/>
    </location>
</feature>
<sequence length="1161" mass="126449">MQIQSTVRGEAVKLETHQLPLTKSTPRLTYTHSTMSTMSTTPGKIRQSAIPTPGKTSGLPTPGRLRSASVASQQSSLSSLPTQESDPMSRAFADAIKANDPALHRTGRISEPGNSSISPKAPLPFLPQSGRRSVTGRPSSAASSSSNAGATPARHTPATRTKTPSVRPPSRQSDTFIRSSSRTGRSFEVGDNVRIESLGFEGTLRYLGDIDGKAGQWAGVELGGGFAGKGKNDGSVDGKHYFVCPPKCGVFVASAKLSAPTVGVGAISRPSSVASSRGGRVTPSCSSGHITPSNFTRHTPYSNGRVTPASSTTRVLPEAVTPSARPRVKTTTTPFNGIKRSGSRTLESTSPTGQSSGRTLAAASPTRFNGPISPHTGSTFSNLGSPSLRTPKSSMAGRGSGIGVGFPSTTPTKNRTPLLTPKLRIPSAIAMPPPPSPASATSFGRAVSLNDYTSDSESYHDALNASDIQSNGKAIQDKIASLLSARKALPADISTTSPVTSALGELDGGTPLRDRVTELEAENQRLNILISGLQGEELEQSRRTNSMREDRDQALTRVAELETSVKSVERNLHDRDLKIEVLERSLSNTSADTEKARADGETRVRNLQSLLDDKDALLSSLKESLALKEGAETETHALIIAKDAEINLLEARVKKGYTELEEERKELGGQVDALRHAGQETIALYEERLSTAEAKRYEMEDLIGSLREQLRSQAQPPSPASAARHLSSATQIENEALREQVVHLQKKLTLIEDMLEEMRATAEKDETAVREKLRRYKEKEELLRQQVAECELEITRLVKSENNARARTEEVGEALRESTVALENARAEIEGLRAEIADLEGITSLSSTDSADKPSEPTQRLTAEHTRYTEEIARLKSQLAEATEALQDADNDRTSGQLQETIDQLLTKKANLENIQTDLRAKLAEEINVARDLRERLEHNQVELETMRKKAHRDAPVSDGLQQSGKLSPSSMRHDSIPSSVREEIAGLKHIIQELQKENANAAHQNKLLESENKLLLSETEQLRKSMEALEEDSMRSKLPHDEVNLQVDGSIPPGDAVSLQKALREMRARYEIDLEQLRKRLTEIEAKSARTVHDLNKEVGELESLIETKIYREDELEQEIEQLKEKLARNEKKSSKRANQISGLLGADSLDSLSIRIREP</sequence>
<feature type="compositionally biased region" description="Polar residues" evidence="2">
    <location>
        <begin position="960"/>
        <end position="971"/>
    </location>
</feature>
<dbReference type="PROSITE" id="PS00845">
    <property type="entry name" value="CAP_GLY_1"/>
    <property type="match status" value="1"/>
</dbReference>
<protein>
    <recommendedName>
        <fullName evidence="3">CAP-Gly domain-containing protein</fullName>
    </recommendedName>
</protein>
<dbReference type="Proteomes" id="UP001203297">
    <property type="component" value="Unassembled WGS sequence"/>
</dbReference>
<dbReference type="InterPro" id="IPR036859">
    <property type="entry name" value="CAP-Gly_dom_sf"/>
</dbReference>
<reference evidence="4" key="1">
    <citation type="journal article" date="2022" name="New Phytol.">
        <title>Evolutionary transition to the ectomycorrhizal habit in the genomes of a hyperdiverse lineage of mushroom-forming fungi.</title>
        <authorList>
            <person name="Looney B."/>
            <person name="Miyauchi S."/>
            <person name="Morin E."/>
            <person name="Drula E."/>
            <person name="Courty P.E."/>
            <person name="Kohler A."/>
            <person name="Kuo A."/>
            <person name="LaButti K."/>
            <person name="Pangilinan J."/>
            <person name="Lipzen A."/>
            <person name="Riley R."/>
            <person name="Andreopoulos W."/>
            <person name="He G."/>
            <person name="Johnson J."/>
            <person name="Nolan M."/>
            <person name="Tritt A."/>
            <person name="Barry K.W."/>
            <person name="Grigoriev I.V."/>
            <person name="Nagy L.G."/>
            <person name="Hibbett D."/>
            <person name="Henrissat B."/>
            <person name="Matheny P.B."/>
            <person name="Labbe J."/>
            <person name="Martin F.M."/>
        </authorList>
    </citation>
    <scope>NUCLEOTIDE SEQUENCE</scope>
    <source>
        <strain evidence="4">BPL690</strain>
    </source>
</reference>
<accession>A0AAD4M8H7</accession>
<feature type="compositionally biased region" description="Polar residues" evidence="2">
    <location>
        <begin position="407"/>
        <end position="417"/>
    </location>
</feature>
<dbReference type="InterPro" id="IPR000938">
    <property type="entry name" value="CAP-Gly_domain"/>
</dbReference>
<feature type="compositionally biased region" description="Low complexity" evidence="2">
    <location>
        <begin position="67"/>
        <end position="80"/>
    </location>
</feature>
<feature type="coiled-coil region" evidence="1">
    <location>
        <begin position="1061"/>
        <end position="1141"/>
    </location>
</feature>
<feature type="coiled-coil region" evidence="1">
    <location>
        <begin position="985"/>
        <end position="1033"/>
    </location>
</feature>
<feature type="region of interest" description="Disordered" evidence="2">
    <location>
        <begin position="269"/>
        <end position="418"/>
    </location>
</feature>
<feature type="coiled-coil region" evidence="1">
    <location>
        <begin position="516"/>
        <end position="571"/>
    </location>
</feature>
<evidence type="ECO:0000313" key="4">
    <source>
        <dbReference type="EMBL" id="KAI0305786.1"/>
    </source>
</evidence>
<dbReference type="PROSITE" id="PS50245">
    <property type="entry name" value="CAP_GLY_2"/>
    <property type="match status" value="1"/>
</dbReference>
<feature type="domain" description="CAP-Gly" evidence="3">
    <location>
        <begin position="208"/>
        <end position="253"/>
    </location>
</feature>
<dbReference type="Gene3D" id="2.30.30.190">
    <property type="entry name" value="CAP Gly-rich-like domain"/>
    <property type="match status" value="1"/>
</dbReference>
<dbReference type="SUPFAM" id="SSF74924">
    <property type="entry name" value="Cap-Gly domain"/>
    <property type="match status" value="1"/>
</dbReference>
<feature type="compositionally biased region" description="Polar residues" evidence="2">
    <location>
        <begin position="375"/>
        <end position="393"/>
    </location>
</feature>
<feature type="compositionally biased region" description="Low complexity" evidence="2">
    <location>
        <begin position="139"/>
        <end position="164"/>
    </location>
</feature>
<evidence type="ECO:0000313" key="5">
    <source>
        <dbReference type="Proteomes" id="UP001203297"/>
    </source>
</evidence>
<dbReference type="PANTHER" id="PTHR34491">
    <property type="entry name" value="A-TYPE INCLUSION PROTEIN, PUTATIVE-RELATED"/>
    <property type="match status" value="1"/>
</dbReference>
<evidence type="ECO:0000256" key="2">
    <source>
        <dbReference type="SAM" id="MobiDB-lite"/>
    </source>
</evidence>
<gene>
    <name evidence="4" type="ORF">B0F90DRAFT_1107560</name>
</gene>